<keyword evidence="9" id="KW-1185">Reference proteome</keyword>
<dbReference type="InterPro" id="IPR037525">
    <property type="entry name" value="Velvet_dom"/>
</dbReference>
<feature type="region of interest" description="Disordered" evidence="6">
    <location>
        <begin position="425"/>
        <end position="488"/>
    </location>
</feature>
<evidence type="ECO:0000256" key="1">
    <source>
        <dbReference type="ARBA" id="ARBA00004123"/>
    </source>
</evidence>
<comment type="caution">
    <text evidence="8">The sequence shown here is derived from an EMBL/GenBank/DDBJ whole genome shotgun (WGS) entry which is preliminary data.</text>
</comment>
<evidence type="ECO:0000256" key="2">
    <source>
        <dbReference type="ARBA" id="ARBA00022969"/>
    </source>
</evidence>
<accession>A0ABR4ANX0</accession>
<keyword evidence="4" id="KW-0804">Transcription</keyword>
<gene>
    <name evidence="8" type="ORF">N7G274_001250</name>
</gene>
<proteinExistence type="predicted"/>
<dbReference type="PROSITE" id="PS51821">
    <property type="entry name" value="VELVET"/>
    <property type="match status" value="1"/>
</dbReference>
<dbReference type="EMBL" id="JBEFKJ010000003">
    <property type="protein sequence ID" value="KAL2047231.1"/>
    <property type="molecule type" value="Genomic_DNA"/>
</dbReference>
<evidence type="ECO:0000313" key="9">
    <source>
        <dbReference type="Proteomes" id="UP001590950"/>
    </source>
</evidence>
<dbReference type="PANTHER" id="PTHR33572:SF17">
    <property type="entry name" value="SEXUAL DEVELOPMENT REGULATOR VELC"/>
    <property type="match status" value="1"/>
</dbReference>
<evidence type="ECO:0000256" key="4">
    <source>
        <dbReference type="ARBA" id="ARBA00023163"/>
    </source>
</evidence>
<feature type="compositionally biased region" description="Low complexity" evidence="6">
    <location>
        <begin position="214"/>
        <end position="227"/>
    </location>
</feature>
<evidence type="ECO:0000313" key="8">
    <source>
        <dbReference type="EMBL" id="KAL2047231.1"/>
    </source>
</evidence>
<organism evidence="8 9">
    <name type="scientific">Stereocaulon virgatum</name>
    <dbReference type="NCBI Taxonomy" id="373712"/>
    <lineage>
        <taxon>Eukaryota</taxon>
        <taxon>Fungi</taxon>
        <taxon>Dikarya</taxon>
        <taxon>Ascomycota</taxon>
        <taxon>Pezizomycotina</taxon>
        <taxon>Lecanoromycetes</taxon>
        <taxon>OSLEUM clade</taxon>
        <taxon>Lecanoromycetidae</taxon>
        <taxon>Lecanorales</taxon>
        <taxon>Lecanorineae</taxon>
        <taxon>Stereocaulaceae</taxon>
        <taxon>Stereocaulon</taxon>
    </lineage>
</organism>
<feature type="region of interest" description="Disordered" evidence="6">
    <location>
        <begin position="208"/>
        <end position="227"/>
    </location>
</feature>
<dbReference type="InterPro" id="IPR038491">
    <property type="entry name" value="Velvet_dom_sf"/>
</dbReference>
<feature type="compositionally biased region" description="Basic residues" evidence="6">
    <location>
        <begin position="451"/>
        <end position="460"/>
    </location>
</feature>
<dbReference type="PANTHER" id="PTHR33572">
    <property type="entry name" value="SPORE DEVELOPMENT REGULATOR VOSA"/>
    <property type="match status" value="1"/>
</dbReference>
<comment type="subcellular location">
    <subcellularLocation>
        <location evidence="1">Nucleus</location>
    </subcellularLocation>
</comment>
<dbReference type="Gene3D" id="2.60.40.3960">
    <property type="entry name" value="Velvet domain"/>
    <property type="match status" value="1"/>
</dbReference>
<name>A0ABR4ANX0_9LECA</name>
<keyword evidence="2" id="KW-0749">Sporulation</keyword>
<protein>
    <recommendedName>
        <fullName evidence="7">Velvet domain-containing protein</fullName>
    </recommendedName>
</protein>
<keyword evidence="5" id="KW-0539">Nucleus</keyword>
<feature type="domain" description="Velvet" evidence="7">
    <location>
        <begin position="250"/>
        <end position="451"/>
    </location>
</feature>
<reference evidence="8 9" key="1">
    <citation type="submission" date="2024-09" db="EMBL/GenBank/DDBJ databases">
        <title>Rethinking Asexuality: The Enigmatic Case of Functional Sexual Genes in Lepraria (Stereocaulaceae).</title>
        <authorList>
            <person name="Doellman M."/>
            <person name="Sun Y."/>
            <person name="Barcenas-Pena A."/>
            <person name="Lumbsch H.T."/>
            <person name="Grewe F."/>
        </authorList>
    </citation>
    <scope>NUCLEOTIDE SEQUENCE [LARGE SCALE GENOMIC DNA]</scope>
    <source>
        <strain evidence="8 9">Mercado 3170</strain>
    </source>
</reference>
<evidence type="ECO:0000259" key="7">
    <source>
        <dbReference type="PROSITE" id="PS51821"/>
    </source>
</evidence>
<dbReference type="InterPro" id="IPR021740">
    <property type="entry name" value="Velvet"/>
</dbReference>
<evidence type="ECO:0000256" key="5">
    <source>
        <dbReference type="ARBA" id="ARBA00023242"/>
    </source>
</evidence>
<sequence>MLVSQSLLSPWSSTSYRDIEVDCFKSRRRRQLHGPPTTTQHNEGSVYYPTRVGQRYGMMAETEIPPSASHTLPPPSTLAARPHLPLPAHLEPSFVPQSPQVRPPYSDFPTRHQYASAPHFRQPAYDQTLSQDFRTSTQASVPLERPSYSTGYPHPPLYPQKVSYQSANPGTLYEAISTVEYGSHDTPPGTSLFSEGGYPTNPYPTAVQQPHPSPAGSYHSSATSSSGFATGPMQFPRPVQVLEAQPKAQDITDRYVLTIRQQPIAARACGFGERDRRVIDPPPIVQLSLKDYDSQSPPDLEALRWPFNILHCSLLSVPPQSSVYSSTPDVTQVPDPNQSNRWSRRLMGTLVASPFVGNDPEAPQSSDENARLGCFFIFPDLSCRQNGLYRLRFTLMKVSMPNMSEDGQGSIAGSVDSDTFEVFSAKDFPGMRPSTTLTRKLKEQGATVQVKKGKSQRKRGGSVGDRSSDEESDGGEEAPKSRQRKKRG</sequence>
<keyword evidence="3" id="KW-0805">Transcription regulation</keyword>
<evidence type="ECO:0000256" key="3">
    <source>
        <dbReference type="ARBA" id="ARBA00023015"/>
    </source>
</evidence>
<dbReference type="Proteomes" id="UP001590950">
    <property type="component" value="Unassembled WGS sequence"/>
</dbReference>
<dbReference type="Pfam" id="PF11754">
    <property type="entry name" value="Velvet"/>
    <property type="match status" value="2"/>
</dbReference>
<evidence type="ECO:0000256" key="6">
    <source>
        <dbReference type="SAM" id="MobiDB-lite"/>
    </source>
</evidence>